<dbReference type="EMBL" id="MPUH01000186">
    <property type="protein sequence ID" value="OMJ87101.1"/>
    <property type="molecule type" value="Genomic_DNA"/>
</dbReference>
<accession>A0A1R2CDL8</accession>
<reference evidence="2 3" key="1">
    <citation type="submission" date="2016-11" db="EMBL/GenBank/DDBJ databases">
        <title>The macronuclear genome of Stentor coeruleus: a giant cell with tiny introns.</title>
        <authorList>
            <person name="Slabodnick M."/>
            <person name="Ruby J.G."/>
            <person name="Reiff S.B."/>
            <person name="Swart E.C."/>
            <person name="Gosai S."/>
            <person name="Prabakaran S."/>
            <person name="Witkowska E."/>
            <person name="Larue G.E."/>
            <person name="Fisher S."/>
            <person name="Freeman R.M."/>
            <person name="Gunawardena J."/>
            <person name="Chu W."/>
            <person name="Stover N.A."/>
            <person name="Gregory B.D."/>
            <person name="Nowacki M."/>
            <person name="Derisi J."/>
            <person name="Roy S.W."/>
            <person name="Marshall W.F."/>
            <person name="Sood P."/>
        </authorList>
    </citation>
    <scope>NUCLEOTIDE SEQUENCE [LARGE SCALE GENOMIC DNA]</scope>
    <source>
        <strain evidence="2">WM001</strain>
    </source>
</reference>
<protein>
    <submittedName>
        <fullName evidence="2">Uncharacterized protein</fullName>
    </submittedName>
</protein>
<gene>
    <name evidence="2" type="ORF">SteCoe_11251</name>
</gene>
<feature type="transmembrane region" description="Helical" evidence="1">
    <location>
        <begin position="131"/>
        <end position="155"/>
    </location>
</feature>
<keyword evidence="1" id="KW-0472">Membrane</keyword>
<name>A0A1R2CDL8_9CILI</name>
<evidence type="ECO:0000313" key="2">
    <source>
        <dbReference type="EMBL" id="OMJ87101.1"/>
    </source>
</evidence>
<keyword evidence="3" id="KW-1185">Reference proteome</keyword>
<keyword evidence="1" id="KW-1133">Transmembrane helix</keyword>
<organism evidence="2 3">
    <name type="scientific">Stentor coeruleus</name>
    <dbReference type="NCBI Taxonomy" id="5963"/>
    <lineage>
        <taxon>Eukaryota</taxon>
        <taxon>Sar</taxon>
        <taxon>Alveolata</taxon>
        <taxon>Ciliophora</taxon>
        <taxon>Postciliodesmatophora</taxon>
        <taxon>Heterotrichea</taxon>
        <taxon>Heterotrichida</taxon>
        <taxon>Stentoridae</taxon>
        <taxon>Stentor</taxon>
    </lineage>
</organism>
<feature type="transmembrane region" description="Helical" evidence="1">
    <location>
        <begin position="253"/>
        <end position="275"/>
    </location>
</feature>
<comment type="caution">
    <text evidence="2">The sequence shown here is derived from an EMBL/GenBank/DDBJ whole genome shotgun (WGS) entry which is preliminary data.</text>
</comment>
<dbReference type="Proteomes" id="UP000187209">
    <property type="component" value="Unassembled WGS sequence"/>
</dbReference>
<sequence length="543" mass="63012">MSRQGFLTPDSQDLLIRNLTEIADKALENIDYISKHSSLAELNDKSLPCVSFKYLGGYEVIYYNPINALMQQATYALKLTRGDVSNFDIFSNSYAFWSFFNGNKAIRNSLDSIAVKFVDTAETSRQEIEKWAYTFASIEIGLITAVILLSLPLILKLEELNMKIIRVFYTLPNSILCYLQDITKINLEMRKDKHYPDNRSRYQSAEDLWEEFLISNERKANRSITTIQETPTYQVTCSKKFRAFCKNSFTKRLMIYCVISAGISWGLQTYVGVIIPTLKLDSAATIIKNSGLVNAFQSQVSSSLIAEFLSLTEENSSSEAELLYKYINDTTLLTYPNSENTFLDVLNNTDYLRTYFNTLLEGNSSLGVSLSNMYSLQVSHFIDDFIPKTCPSYIKDCNFYKKIVSRGYFYTIQTSIIDSEYLAYYLHDLSNLTVAEKAQKMSTELSDLLKLQYTYLNATCYEVEHIIIRYYTNIVNNYNFIQEMVLIFYYIFCVSYMIFIFRRTISYHERKKKMTRSMLLLLPQRVVEYSKQIQKALENMNYD</sequence>
<keyword evidence="1" id="KW-0812">Transmembrane</keyword>
<evidence type="ECO:0000313" key="3">
    <source>
        <dbReference type="Proteomes" id="UP000187209"/>
    </source>
</evidence>
<evidence type="ECO:0000256" key="1">
    <source>
        <dbReference type="SAM" id="Phobius"/>
    </source>
</evidence>
<feature type="transmembrane region" description="Helical" evidence="1">
    <location>
        <begin position="486"/>
        <end position="505"/>
    </location>
</feature>
<dbReference type="AlphaFoldDB" id="A0A1R2CDL8"/>
<proteinExistence type="predicted"/>